<dbReference type="EMBL" id="FWWU01000009">
    <property type="protein sequence ID" value="SMB94530.1"/>
    <property type="molecule type" value="Genomic_DNA"/>
</dbReference>
<reference evidence="1 2" key="1">
    <citation type="submission" date="2017-04" db="EMBL/GenBank/DDBJ databases">
        <authorList>
            <person name="Afonso C.L."/>
            <person name="Miller P.J."/>
            <person name="Scott M.A."/>
            <person name="Spackman E."/>
            <person name="Goraichik I."/>
            <person name="Dimitrov K.M."/>
            <person name="Suarez D.L."/>
            <person name="Swayne D.E."/>
        </authorList>
    </citation>
    <scope>NUCLEOTIDE SEQUENCE [LARGE SCALE GENOMIC DNA]</scope>
    <source>
        <strain evidence="1 2">KR-140</strain>
    </source>
</reference>
<dbReference type="Gene3D" id="3.10.180.10">
    <property type="entry name" value="2,3-Dihydroxybiphenyl 1,2-Dioxygenase, domain 1"/>
    <property type="match status" value="1"/>
</dbReference>
<proteinExistence type="predicted"/>
<sequence length="81" mass="8472">MSSFQSSAPWLYSRARSSGVVNWGSATLIGGLAYLEWEGAQVVLPVITGGRQAGPLKYPLGRGTDLEIGVPSSGPLLEPVN</sequence>
<name>A0A1W1VMT1_9DEIO</name>
<protein>
    <submittedName>
        <fullName evidence="1">Uncharacterized protein</fullName>
    </submittedName>
</protein>
<organism evidence="1 2">
    <name type="scientific">Deinococcus hopiensis KR-140</name>
    <dbReference type="NCBI Taxonomy" id="695939"/>
    <lineage>
        <taxon>Bacteria</taxon>
        <taxon>Thermotogati</taxon>
        <taxon>Deinococcota</taxon>
        <taxon>Deinococci</taxon>
        <taxon>Deinococcales</taxon>
        <taxon>Deinococcaceae</taxon>
        <taxon>Deinococcus</taxon>
    </lineage>
</organism>
<keyword evidence="2" id="KW-1185">Reference proteome</keyword>
<dbReference type="InterPro" id="IPR029068">
    <property type="entry name" value="Glyas_Bleomycin-R_OHBP_Dase"/>
</dbReference>
<dbReference type="AlphaFoldDB" id="A0A1W1VMT1"/>
<dbReference type="Proteomes" id="UP000192582">
    <property type="component" value="Unassembled WGS sequence"/>
</dbReference>
<accession>A0A1W1VMT1</accession>
<evidence type="ECO:0000313" key="2">
    <source>
        <dbReference type="Proteomes" id="UP000192582"/>
    </source>
</evidence>
<evidence type="ECO:0000313" key="1">
    <source>
        <dbReference type="EMBL" id="SMB94530.1"/>
    </source>
</evidence>
<gene>
    <name evidence="1" type="ORF">SAMN00790413_02421</name>
</gene>